<dbReference type="HOGENOM" id="CLU_3252667_0_0_10"/>
<proteinExistence type="predicted"/>
<sequence>MGLIAARRTEQSELPVFPYAFIVLTDAIRIIPSAAARHATCC</sequence>
<gene>
    <name evidence="1" type="ORF">Hsw_2992</name>
</gene>
<keyword evidence="2" id="KW-1185">Reference proteome</keyword>
<evidence type="ECO:0000313" key="1">
    <source>
        <dbReference type="EMBL" id="AHJ98587.1"/>
    </source>
</evidence>
<dbReference type="AlphaFoldDB" id="W8F3J0"/>
<evidence type="ECO:0000313" key="2">
    <source>
        <dbReference type="Proteomes" id="UP000019423"/>
    </source>
</evidence>
<name>W8F3J0_9BACT</name>
<dbReference type="Proteomes" id="UP000019423">
    <property type="component" value="Chromosome"/>
</dbReference>
<dbReference type="STRING" id="1227739.Hsw_2992"/>
<reference evidence="1 2" key="1">
    <citation type="submission" date="2014-01" db="EMBL/GenBank/DDBJ databases">
        <title>Complete genome sequence of ionizing-radiation resistance bacterium Hymenobacter swuensis DY53.</title>
        <authorList>
            <person name="Jung J.-H."/>
            <person name="Jeong S.-W."/>
            <person name="Joe M.-H."/>
            <person name="Cho y.-j."/>
            <person name="Kim M.-K."/>
            <person name="Lim S.-Y."/>
        </authorList>
    </citation>
    <scope>NUCLEOTIDE SEQUENCE [LARGE SCALE GENOMIC DNA]</scope>
    <source>
        <strain evidence="1 2">DY53</strain>
    </source>
</reference>
<accession>W8F3J0</accession>
<dbReference type="EMBL" id="CP007145">
    <property type="protein sequence ID" value="AHJ98587.1"/>
    <property type="molecule type" value="Genomic_DNA"/>
</dbReference>
<protein>
    <submittedName>
        <fullName evidence="1">Uncharacterized protein</fullName>
    </submittedName>
</protein>
<dbReference type="KEGG" id="hsw:Hsw_2992"/>
<organism evidence="1 2">
    <name type="scientific">Hymenobacter swuensis DY53</name>
    <dbReference type="NCBI Taxonomy" id="1227739"/>
    <lineage>
        <taxon>Bacteria</taxon>
        <taxon>Pseudomonadati</taxon>
        <taxon>Bacteroidota</taxon>
        <taxon>Cytophagia</taxon>
        <taxon>Cytophagales</taxon>
        <taxon>Hymenobacteraceae</taxon>
        <taxon>Hymenobacter</taxon>
    </lineage>
</organism>